<accession>A0ABY6BGR6</accession>
<dbReference type="Proteomes" id="UP001064632">
    <property type="component" value="Chromosome"/>
</dbReference>
<evidence type="ECO:0000313" key="2">
    <source>
        <dbReference type="Proteomes" id="UP001064632"/>
    </source>
</evidence>
<name>A0ABY6BGR6_9GAMM</name>
<dbReference type="RefSeq" id="WP_261696172.1">
    <property type="nucleotide sequence ID" value="NZ_CP104694.1"/>
</dbReference>
<dbReference type="SUPFAM" id="SSF52540">
    <property type="entry name" value="P-loop containing nucleoside triphosphate hydrolases"/>
    <property type="match status" value="1"/>
</dbReference>
<protein>
    <submittedName>
        <fullName evidence="1">Sulfotransferase</fullName>
    </submittedName>
</protein>
<keyword evidence="2" id="KW-1185">Reference proteome</keyword>
<gene>
    <name evidence="1" type="ORF">N4264_06085</name>
</gene>
<dbReference type="EMBL" id="CP104694">
    <property type="protein sequence ID" value="UXI69214.1"/>
    <property type="molecule type" value="Genomic_DNA"/>
</dbReference>
<reference evidence="1" key="1">
    <citation type="submission" date="2022-09" db="EMBL/GenBank/DDBJ databases">
        <title>Tahibacter sp. nov., isolated from a fresh water.</title>
        <authorList>
            <person name="Baek J.H."/>
            <person name="Lee J.K."/>
            <person name="Kim J.M."/>
            <person name="Jeon C.O."/>
        </authorList>
    </citation>
    <scope>NUCLEOTIDE SEQUENCE</scope>
    <source>
        <strain evidence="1">W38</strain>
    </source>
</reference>
<evidence type="ECO:0000313" key="1">
    <source>
        <dbReference type="EMBL" id="UXI69214.1"/>
    </source>
</evidence>
<sequence length="322" mass="36085">MQVFVCGMHRSGTSMVARLLNLMGMYFGPEGSALPVNRENPKGFWERRDIVELNDRLLAATGSTWFDIHRFLGRSADWQPPPPLREAVHAKVLDIDAYRPWFLKDPRLCLTLDYWREWCERPVAVICSRDPRAIVASLAKRSEITGLTFTTDEAVALWLAYNAELMRASEGMPRIFVRYEDFLAQPQQQCRQLYEALVQAGVRGLHMPDDHDIAAFVDPSLHRSASARAIEGPLAQIAAALDATLSQRTGGESAVVSAQAAAEHLAGLHERLEQARRHRKVLAALSGRIPEIEANVAAADGTVSLDEPWTLHRLRHLRRPES</sequence>
<proteinExistence type="predicted"/>
<dbReference type="Gene3D" id="3.40.50.300">
    <property type="entry name" value="P-loop containing nucleotide triphosphate hydrolases"/>
    <property type="match status" value="1"/>
</dbReference>
<dbReference type="InterPro" id="IPR027417">
    <property type="entry name" value="P-loop_NTPase"/>
</dbReference>
<organism evidence="1 2">
    <name type="scientific">Tahibacter amnicola</name>
    <dbReference type="NCBI Taxonomy" id="2976241"/>
    <lineage>
        <taxon>Bacteria</taxon>
        <taxon>Pseudomonadati</taxon>
        <taxon>Pseudomonadota</taxon>
        <taxon>Gammaproteobacteria</taxon>
        <taxon>Lysobacterales</taxon>
        <taxon>Rhodanobacteraceae</taxon>
        <taxon>Tahibacter</taxon>
    </lineage>
</organism>
<dbReference type="Pfam" id="PF13469">
    <property type="entry name" value="Sulfotransfer_3"/>
    <property type="match status" value="1"/>
</dbReference>